<comment type="caution">
    <text evidence="2">The sequence shown here is derived from an EMBL/GenBank/DDBJ whole genome shotgun (WGS) entry which is preliminary data.</text>
</comment>
<dbReference type="EMBL" id="BSYO01000006">
    <property type="protein sequence ID" value="GMH06188.1"/>
    <property type="molecule type" value="Genomic_DNA"/>
</dbReference>
<reference evidence="2" key="1">
    <citation type="submission" date="2023-05" db="EMBL/GenBank/DDBJ databases">
        <title>Nepenthes gracilis genome sequencing.</title>
        <authorList>
            <person name="Fukushima K."/>
        </authorList>
    </citation>
    <scope>NUCLEOTIDE SEQUENCE</scope>
    <source>
        <strain evidence="2">SING2019-196</strain>
    </source>
</reference>
<keyword evidence="3" id="KW-1185">Reference proteome</keyword>
<sequence length="84" mass="9155">MLTDIHIDLGKNSNKAMCRGISDPSTGPQTMEAGPQPLGQVTTDFPTQSLSDIPSAPEHHSTQHNSFRPSKPPANQHFLHLDIE</sequence>
<feature type="region of interest" description="Disordered" evidence="1">
    <location>
        <begin position="14"/>
        <end position="84"/>
    </location>
</feature>
<proteinExistence type="predicted"/>
<evidence type="ECO:0000313" key="3">
    <source>
        <dbReference type="Proteomes" id="UP001279734"/>
    </source>
</evidence>
<accession>A0AAD3S829</accession>
<dbReference type="AlphaFoldDB" id="A0AAD3S829"/>
<evidence type="ECO:0000313" key="2">
    <source>
        <dbReference type="EMBL" id="GMH06188.1"/>
    </source>
</evidence>
<gene>
    <name evidence="2" type="ORF">Nepgr_008028</name>
</gene>
<protein>
    <submittedName>
        <fullName evidence="2">Uncharacterized protein</fullName>
    </submittedName>
</protein>
<dbReference type="Proteomes" id="UP001279734">
    <property type="component" value="Unassembled WGS sequence"/>
</dbReference>
<organism evidence="2 3">
    <name type="scientific">Nepenthes gracilis</name>
    <name type="common">Slender pitcher plant</name>
    <dbReference type="NCBI Taxonomy" id="150966"/>
    <lineage>
        <taxon>Eukaryota</taxon>
        <taxon>Viridiplantae</taxon>
        <taxon>Streptophyta</taxon>
        <taxon>Embryophyta</taxon>
        <taxon>Tracheophyta</taxon>
        <taxon>Spermatophyta</taxon>
        <taxon>Magnoliopsida</taxon>
        <taxon>eudicotyledons</taxon>
        <taxon>Gunneridae</taxon>
        <taxon>Pentapetalae</taxon>
        <taxon>Caryophyllales</taxon>
        <taxon>Nepenthaceae</taxon>
        <taxon>Nepenthes</taxon>
    </lineage>
</organism>
<feature type="compositionally biased region" description="Polar residues" evidence="1">
    <location>
        <begin position="39"/>
        <end position="52"/>
    </location>
</feature>
<evidence type="ECO:0000256" key="1">
    <source>
        <dbReference type="SAM" id="MobiDB-lite"/>
    </source>
</evidence>
<name>A0AAD3S829_NEPGR</name>